<keyword evidence="2" id="KW-1185">Reference proteome</keyword>
<organism evidence="1 2">
    <name type="scientific">Eumeta variegata</name>
    <name type="common">Bagworm moth</name>
    <name type="synonym">Eumeta japonica</name>
    <dbReference type="NCBI Taxonomy" id="151549"/>
    <lineage>
        <taxon>Eukaryota</taxon>
        <taxon>Metazoa</taxon>
        <taxon>Ecdysozoa</taxon>
        <taxon>Arthropoda</taxon>
        <taxon>Hexapoda</taxon>
        <taxon>Insecta</taxon>
        <taxon>Pterygota</taxon>
        <taxon>Neoptera</taxon>
        <taxon>Endopterygota</taxon>
        <taxon>Lepidoptera</taxon>
        <taxon>Glossata</taxon>
        <taxon>Ditrysia</taxon>
        <taxon>Tineoidea</taxon>
        <taxon>Psychidae</taxon>
        <taxon>Oiketicinae</taxon>
        <taxon>Eumeta</taxon>
    </lineage>
</organism>
<name>A0A4C1X569_EUMVA</name>
<dbReference type="Proteomes" id="UP000299102">
    <property type="component" value="Unassembled WGS sequence"/>
</dbReference>
<proteinExistence type="predicted"/>
<dbReference type="EMBL" id="BGZK01000732">
    <property type="protein sequence ID" value="GBP58300.1"/>
    <property type="molecule type" value="Genomic_DNA"/>
</dbReference>
<evidence type="ECO:0000313" key="1">
    <source>
        <dbReference type="EMBL" id="GBP58300.1"/>
    </source>
</evidence>
<accession>A0A4C1X569</accession>
<sequence length="116" mass="12998">MEMNLSVLEYKAEIYSTVKSTKSTALVGDANFLVTVSSELWQRRPERFHRSSCVHLYIQAVVTVSTATEAEAILPLTEDRRLLTTVVTYAATTCGPAARPAREGSRRLIDWTCFKN</sequence>
<dbReference type="AlphaFoldDB" id="A0A4C1X569"/>
<comment type="caution">
    <text evidence="1">The sequence shown here is derived from an EMBL/GenBank/DDBJ whole genome shotgun (WGS) entry which is preliminary data.</text>
</comment>
<evidence type="ECO:0000313" key="2">
    <source>
        <dbReference type="Proteomes" id="UP000299102"/>
    </source>
</evidence>
<protein>
    <submittedName>
        <fullName evidence="1">Uncharacterized protein</fullName>
    </submittedName>
</protein>
<gene>
    <name evidence="1" type="ORF">EVAR_11580_1</name>
</gene>
<reference evidence="1 2" key="1">
    <citation type="journal article" date="2019" name="Commun. Biol.">
        <title>The bagworm genome reveals a unique fibroin gene that provides high tensile strength.</title>
        <authorList>
            <person name="Kono N."/>
            <person name="Nakamura H."/>
            <person name="Ohtoshi R."/>
            <person name="Tomita M."/>
            <person name="Numata K."/>
            <person name="Arakawa K."/>
        </authorList>
    </citation>
    <scope>NUCLEOTIDE SEQUENCE [LARGE SCALE GENOMIC DNA]</scope>
</reference>